<evidence type="ECO:0000313" key="4">
    <source>
        <dbReference type="Proteomes" id="UP001164909"/>
    </source>
</evidence>
<feature type="transmembrane region" description="Helical" evidence="2">
    <location>
        <begin position="9"/>
        <end position="28"/>
    </location>
</feature>
<evidence type="ECO:0000256" key="2">
    <source>
        <dbReference type="SAM" id="Phobius"/>
    </source>
</evidence>
<sequence length="213" mass="25438">MRLSNREKWLLSLLAVLLLGFVFYYFIYTNFSEKIAAKKQEYELLSNELDRLNMVIAQYNSKKKEIEKARVEYNKLKDVIPPNQDEKFCVMDLQYLLQRIKVDTKSYIFDPRQKIDLESAKKEELGEEYYPYFYLTRQTWEEVTYDKIKQLLDEQQKFKPLFTVEAFSINKTSGKLTANVRIKFYGFTDPQSLPRSWFPFSKGIKSGKSNLFN</sequence>
<reference evidence="3" key="1">
    <citation type="submission" date="2022-12" db="EMBL/GenBank/DDBJ databases">
        <authorList>
            <person name="Bing R.G."/>
            <person name="Willard D.J."/>
            <person name="Manesh M.J.H."/>
            <person name="Laemthong T."/>
            <person name="Crosby J.R."/>
            <person name="Kelly R.M."/>
        </authorList>
    </citation>
    <scope>NUCLEOTIDE SEQUENCE</scope>
    <source>
        <strain evidence="3">DSM 8990</strain>
    </source>
</reference>
<keyword evidence="2" id="KW-1133">Transmembrane helix</keyword>
<dbReference type="RefSeq" id="WP_045169844.1">
    <property type="nucleotide sequence ID" value="NZ_CP113865.1"/>
</dbReference>
<accession>A0ABY7BKS7</accession>
<dbReference type="EMBL" id="CP113865">
    <property type="protein sequence ID" value="WAM33194.1"/>
    <property type="molecule type" value="Genomic_DNA"/>
</dbReference>
<protein>
    <submittedName>
        <fullName evidence="3">Type II secretion system protein M</fullName>
    </submittedName>
</protein>
<dbReference type="Proteomes" id="UP001164909">
    <property type="component" value="Chromosome"/>
</dbReference>
<organism evidence="3 4">
    <name type="scientific">Caldicellulosiruptor morganii</name>
    <dbReference type="NCBI Taxonomy" id="1387555"/>
    <lineage>
        <taxon>Bacteria</taxon>
        <taxon>Bacillati</taxon>
        <taxon>Bacillota</taxon>
        <taxon>Bacillota incertae sedis</taxon>
        <taxon>Caldicellulosiruptorales</taxon>
        <taxon>Caldicellulosiruptoraceae</taxon>
        <taxon>Caldicellulosiruptor</taxon>
    </lineage>
</organism>
<name>A0ABY7BKS7_9FIRM</name>
<keyword evidence="4" id="KW-1185">Reference proteome</keyword>
<keyword evidence="2" id="KW-0472">Membrane</keyword>
<proteinExistence type="predicted"/>
<feature type="coiled-coil region" evidence="1">
    <location>
        <begin position="28"/>
        <end position="79"/>
    </location>
</feature>
<evidence type="ECO:0000313" key="3">
    <source>
        <dbReference type="EMBL" id="WAM33194.1"/>
    </source>
</evidence>
<evidence type="ECO:0000256" key="1">
    <source>
        <dbReference type="SAM" id="Coils"/>
    </source>
</evidence>
<keyword evidence="1" id="KW-0175">Coiled coil</keyword>
<keyword evidence="2" id="KW-0812">Transmembrane</keyword>
<gene>
    <name evidence="3" type="ORF">OTK00_001673</name>
</gene>